<evidence type="ECO:0000313" key="6">
    <source>
        <dbReference type="EMBL" id="CAG8264049.1"/>
    </source>
</evidence>
<proteinExistence type="predicted"/>
<feature type="transmembrane region" description="Helical" evidence="5">
    <location>
        <begin position="12"/>
        <end position="38"/>
    </location>
</feature>
<dbReference type="Proteomes" id="UP001152592">
    <property type="component" value="Unassembled WGS sequence"/>
</dbReference>
<sequence>MTTAAGGTGSSLARAITIVAGVSALVASFLSLVSIWFQTKNYRKPLLQRYVVRILLMVPIYAVSSWTSIVSLTAAQFLDPVRDIYEVLGVVSDKFCELSLTCYLWQAFTIYTFFQLLINFLGGERSVIIMAHD</sequence>
<keyword evidence="4 5" id="KW-0472">Membrane</keyword>
<evidence type="ECO:0000313" key="7">
    <source>
        <dbReference type="Proteomes" id="UP001152592"/>
    </source>
</evidence>
<dbReference type="PANTHER" id="PTHR23423">
    <property type="entry name" value="ORGANIC SOLUTE TRANSPORTER-RELATED"/>
    <property type="match status" value="1"/>
</dbReference>
<dbReference type="EMBL" id="CAJVPD010000044">
    <property type="protein sequence ID" value="CAG8264049.1"/>
    <property type="molecule type" value="Genomic_DNA"/>
</dbReference>
<organism evidence="6 7">
    <name type="scientific">Penicillium salamii</name>
    <dbReference type="NCBI Taxonomy" id="1612424"/>
    <lineage>
        <taxon>Eukaryota</taxon>
        <taxon>Fungi</taxon>
        <taxon>Dikarya</taxon>
        <taxon>Ascomycota</taxon>
        <taxon>Pezizomycotina</taxon>
        <taxon>Eurotiomycetes</taxon>
        <taxon>Eurotiomycetidae</taxon>
        <taxon>Eurotiales</taxon>
        <taxon>Aspergillaceae</taxon>
        <taxon>Penicillium</taxon>
    </lineage>
</organism>
<comment type="subcellular location">
    <subcellularLocation>
        <location evidence="1">Membrane</location>
        <topology evidence="1">Multi-pass membrane protein</topology>
    </subcellularLocation>
</comment>
<evidence type="ECO:0000256" key="5">
    <source>
        <dbReference type="SAM" id="Phobius"/>
    </source>
</evidence>
<dbReference type="Pfam" id="PF03619">
    <property type="entry name" value="Solute_trans_a"/>
    <property type="match status" value="1"/>
</dbReference>
<dbReference type="OrthoDB" id="47059at2759"/>
<comment type="caution">
    <text evidence="6">The sequence shown here is derived from an EMBL/GenBank/DDBJ whole genome shotgun (WGS) entry which is preliminary data.</text>
</comment>
<keyword evidence="3 5" id="KW-1133">Transmembrane helix</keyword>
<protein>
    <submittedName>
        <fullName evidence="6">Uncharacterized protein</fullName>
    </submittedName>
</protein>
<evidence type="ECO:0000256" key="1">
    <source>
        <dbReference type="ARBA" id="ARBA00004141"/>
    </source>
</evidence>
<dbReference type="AlphaFoldDB" id="A0A9W4N5S4"/>
<reference evidence="6" key="1">
    <citation type="submission" date="2021-07" db="EMBL/GenBank/DDBJ databases">
        <authorList>
            <person name="Branca A.L. A."/>
        </authorList>
    </citation>
    <scope>NUCLEOTIDE SEQUENCE</scope>
</reference>
<dbReference type="InterPro" id="IPR005178">
    <property type="entry name" value="Ostalpha/TMEM184C"/>
</dbReference>
<feature type="transmembrane region" description="Helical" evidence="5">
    <location>
        <begin position="98"/>
        <end position="121"/>
    </location>
</feature>
<evidence type="ECO:0000256" key="4">
    <source>
        <dbReference type="ARBA" id="ARBA00023136"/>
    </source>
</evidence>
<feature type="transmembrane region" description="Helical" evidence="5">
    <location>
        <begin position="50"/>
        <end position="78"/>
    </location>
</feature>
<gene>
    <name evidence="6" type="ORF">PSALAMII_LOCUS1010</name>
</gene>
<evidence type="ECO:0000256" key="2">
    <source>
        <dbReference type="ARBA" id="ARBA00022692"/>
    </source>
</evidence>
<name>A0A9W4N5S4_9EURO</name>
<dbReference type="GO" id="GO:0016020">
    <property type="term" value="C:membrane"/>
    <property type="evidence" value="ECO:0007669"/>
    <property type="project" value="UniProtKB-SubCell"/>
</dbReference>
<accession>A0A9W4N5S4</accession>
<keyword evidence="2 5" id="KW-0812">Transmembrane</keyword>
<evidence type="ECO:0000256" key="3">
    <source>
        <dbReference type="ARBA" id="ARBA00022989"/>
    </source>
</evidence>